<protein>
    <submittedName>
        <fullName evidence="4">Uncharacterized protein</fullName>
    </submittedName>
</protein>
<sequence length="256" mass="28134">IHAAAVWGHIDILELLVLHGANLNARTRNGETPADICEDPDVRDRILQLRNEQEREIREKTRDQRLRRTQSTNTRTQSVRRHSIRDKAQTPRKEAREEARIRLQQAFNQEMEGDSLVRQRPDLLPRSEPVEMPPKLFDPTAPNHPHFLPRNSFGGPGVGDTLDDVDGGKMSTASLPAMHLGNSQAPSDSVNLNVHVTVTLNSNANGPQSPVGVNNNNASPTGSTNGPGNTGTLSDLKKQRAIARSQHNSVSETSNG</sequence>
<keyword evidence="5" id="KW-1185">Reference proteome</keyword>
<feature type="compositionally biased region" description="Polar residues" evidence="3">
    <location>
        <begin position="245"/>
        <end position="256"/>
    </location>
</feature>
<reference evidence="4" key="1">
    <citation type="submission" date="2020-11" db="EMBL/GenBank/DDBJ databases">
        <authorList>
            <person name="Tran Van P."/>
        </authorList>
    </citation>
    <scope>NUCLEOTIDE SEQUENCE</scope>
</reference>
<evidence type="ECO:0000313" key="4">
    <source>
        <dbReference type="EMBL" id="CAD7285151.1"/>
    </source>
</evidence>
<gene>
    <name evidence="4" type="ORF">NMOB1V02_LOCUS12753</name>
</gene>
<dbReference type="InterPro" id="IPR051226">
    <property type="entry name" value="PP1_Regulatory_Subunit"/>
</dbReference>
<dbReference type="EMBL" id="OA894064">
    <property type="protein sequence ID" value="CAD7285151.1"/>
    <property type="molecule type" value="Genomic_DNA"/>
</dbReference>
<accession>A0A7R9GKY4</accession>
<evidence type="ECO:0000256" key="2">
    <source>
        <dbReference type="PROSITE-ProRule" id="PRU00023"/>
    </source>
</evidence>
<evidence type="ECO:0000256" key="1">
    <source>
        <dbReference type="ARBA" id="ARBA00022737"/>
    </source>
</evidence>
<dbReference type="InterPro" id="IPR036770">
    <property type="entry name" value="Ankyrin_rpt-contain_sf"/>
</dbReference>
<evidence type="ECO:0000313" key="5">
    <source>
        <dbReference type="Proteomes" id="UP000678499"/>
    </source>
</evidence>
<feature type="region of interest" description="Disordered" evidence="3">
    <location>
        <begin position="168"/>
        <end position="188"/>
    </location>
</feature>
<feature type="region of interest" description="Disordered" evidence="3">
    <location>
        <begin position="200"/>
        <end position="256"/>
    </location>
</feature>
<feature type="compositionally biased region" description="Low complexity" evidence="3">
    <location>
        <begin position="219"/>
        <end position="232"/>
    </location>
</feature>
<evidence type="ECO:0000256" key="3">
    <source>
        <dbReference type="SAM" id="MobiDB-lite"/>
    </source>
</evidence>
<feature type="compositionally biased region" description="Basic and acidic residues" evidence="3">
    <location>
        <begin position="85"/>
        <end position="98"/>
    </location>
</feature>
<organism evidence="4">
    <name type="scientific">Notodromas monacha</name>
    <dbReference type="NCBI Taxonomy" id="399045"/>
    <lineage>
        <taxon>Eukaryota</taxon>
        <taxon>Metazoa</taxon>
        <taxon>Ecdysozoa</taxon>
        <taxon>Arthropoda</taxon>
        <taxon>Crustacea</taxon>
        <taxon>Oligostraca</taxon>
        <taxon>Ostracoda</taxon>
        <taxon>Podocopa</taxon>
        <taxon>Podocopida</taxon>
        <taxon>Cypridocopina</taxon>
        <taxon>Cypridoidea</taxon>
        <taxon>Cyprididae</taxon>
        <taxon>Notodromas</taxon>
    </lineage>
</organism>
<dbReference type="PANTHER" id="PTHR24179">
    <property type="entry name" value="PROTEIN PHOSPHATASE 1 REGULATORY SUBUNIT 12"/>
    <property type="match status" value="1"/>
</dbReference>
<dbReference type="GO" id="GO:0004857">
    <property type="term" value="F:enzyme inhibitor activity"/>
    <property type="evidence" value="ECO:0007669"/>
    <property type="project" value="TreeGrafter"/>
</dbReference>
<feature type="non-terminal residue" evidence="4">
    <location>
        <position position="1"/>
    </location>
</feature>
<feature type="region of interest" description="Disordered" evidence="3">
    <location>
        <begin position="53"/>
        <end position="98"/>
    </location>
</feature>
<name>A0A7R9GKY4_9CRUS</name>
<dbReference type="PROSITE" id="PS50088">
    <property type="entry name" value="ANK_REPEAT"/>
    <property type="match status" value="1"/>
</dbReference>
<feature type="repeat" description="ANK" evidence="2">
    <location>
        <begin position="1"/>
        <end position="28"/>
    </location>
</feature>
<proteinExistence type="predicted"/>
<dbReference type="PROSITE" id="PS50297">
    <property type="entry name" value="ANK_REP_REGION"/>
    <property type="match status" value="1"/>
</dbReference>
<dbReference type="AlphaFoldDB" id="A0A7R9GKY4"/>
<dbReference type="OrthoDB" id="19014at2759"/>
<dbReference type="Gene3D" id="1.25.40.20">
    <property type="entry name" value="Ankyrin repeat-containing domain"/>
    <property type="match status" value="1"/>
</dbReference>
<dbReference type="GO" id="GO:0017020">
    <property type="term" value="F:myosin phosphatase regulator activity"/>
    <property type="evidence" value="ECO:0007669"/>
    <property type="project" value="TreeGrafter"/>
</dbReference>
<feature type="compositionally biased region" description="Basic and acidic residues" evidence="3">
    <location>
        <begin position="53"/>
        <end position="66"/>
    </location>
</feature>
<feature type="compositionally biased region" description="Polar residues" evidence="3">
    <location>
        <begin position="204"/>
        <end position="218"/>
    </location>
</feature>
<dbReference type="Pfam" id="PF13637">
    <property type="entry name" value="Ank_4"/>
    <property type="match status" value="1"/>
</dbReference>
<dbReference type="InterPro" id="IPR002110">
    <property type="entry name" value="Ankyrin_rpt"/>
</dbReference>
<dbReference type="SUPFAM" id="SSF48403">
    <property type="entry name" value="Ankyrin repeat"/>
    <property type="match status" value="1"/>
</dbReference>
<dbReference type="GO" id="GO:0005737">
    <property type="term" value="C:cytoplasm"/>
    <property type="evidence" value="ECO:0007669"/>
    <property type="project" value="TreeGrafter"/>
</dbReference>
<dbReference type="Proteomes" id="UP000678499">
    <property type="component" value="Unassembled WGS sequence"/>
</dbReference>
<keyword evidence="1" id="KW-0677">Repeat</keyword>
<feature type="non-terminal residue" evidence="4">
    <location>
        <position position="256"/>
    </location>
</feature>
<dbReference type="PANTHER" id="PTHR24179:SF29">
    <property type="entry name" value="LD46604P"/>
    <property type="match status" value="1"/>
</dbReference>
<dbReference type="EMBL" id="CAJPEX010012027">
    <property type="protein sequence ID" value="CAG0925303.1"/>
    <property type="molecule type" value="Genomic_DNA"/>
</dbReference>
<keyword evidence="2" id="KW-0040">ANK repeat</keyword>